<feature type="region of interest" description="Disordered" evidence="2">
    <location>
        <begin position="224"/>
        <end position="333"/>
    </location>
</feature>
<dbReference type="PANTHER" id="PTHR14058:SF11">
    <property type="entry name" value="AMYLOID BETA PRECURSOR PROTEIN BINDING FAMILY B MEMBER 2"/>
    <property type="match status" value="1"/>
</dbReference>
<comment type="caution">
    <text evidence="4">The sequence shown here is derived from an EMBL/GenBank/DDBJ whole genome shotgun (WGS) entry which is preliminary data.</text>
</comment>
<feature type="compositionally biased region" description="Polar residues" evidence="2">
    <location>
        <begin position="308"/>
        <end position="324"/>
    </location>
</feature>
<sequence>MMLQKPPLRRSASTVESTNHSGPLLTPPTSLNLRSSHNQQLSCDTIKEGVVTVSKETHGSKSRQKYALTNIQNAMGLSQNPASLTQSHASSDRKPAPTKSASSSSLYCSSLSYSTSNPKLAKNGTNLQLKEEQLDLNKNDKNLVRSSWDWLEGKDNQKNPTIRRRTKSFLEYHREEETPSSLDKDTQAEEKHLLPKLEAQTWAKENHVEVHLTLPQNHLLLLASEEEEEEEESPSETLDISEHALRPNNERVSRVRDGPTESAGSPGRARLQMSPLRLKLRGDKPEESPERPIRPEKQVEEEEEEDSSWTTLSQESPSVETPQETGVWEEPPQVQDVSQEFFWRISADSTPRDQPVAGDAHSDQEAEPRAKGACLPVPCTKAQSEDPTETCESRERERRRERLEERERDRQMNRASLGAHGGPYSFINHRAKVPSAPADTIIPINDLETQTQMMLLVLQDVTLTLVDPTDHTLLHSQPISCIHVWGVGRGHSRDFAYVARDKNTRVLKCHVFQCDSPAESVASSLKQICSKIMAERRSVGPVAGSSSQFSSDVPLRVEFPTPKTDLQHSFHVLYLGMTSVLRPIGMDMINGAIDSLMSSAGKEDWTPVLLNVADATITVIKEKEEEEEVMVECRVRFLSFMGVGRDIHTFAFIMDTGNQHFQCHVFWCEPNAGTVSEAVQSACVLRYQKCLGKTGSSSPAPADSVTRRVTSSVKRGVQSIIDTLKKKPAPEVPHQ</sequence>
<dbReference type="GO" id="GO:0006355">
    <property type="term" value="P:regulation of DNA-templated transcription"/>
    <property type="evidence" value="ECO:0007669"/>
    <property type="project" value="TreeGrafter"/>
</dbReference>
<organism evidence="4 5">
    <name type="scientific">Labeo rohita</name>
    <name type="common">Indian major carp</name>
    <name type="synonym">Cyprinus rohita</name>
    <dbReference type="NCBI Taxonomy" id="84645"/>
    <lineage>
        <taxon>Eukaryota</taxon>
        <taxon>Metazoa</taxon>
        <taxon>Chordata</taxon>
        <taxon>Craniata</taxon>
        <taxon>Vertebrata</taxon>
        <taxon>Euteleostomi</taxon>
        <taxon>Actinopterygii</taxon>
        <taxon>Neopterygii</taxon>
        <taxon>Teleostei</taxon>
        <taxon>Ostariophysi</taxon>
        <taxon>Cypriniformes</taxon>
        <taxon>Cyprinidae</taxon>
        <taxon>Labeoninae</taxon>
        <taxon>Labeonini</taxon>
        <taxon>Labeo</taxon>
    </lineage>
</organism>
<feature type="domain" description="PID" evidence="3">
    <location>
        <begin position="569"/>
        <end position="691"/>
    </location>
</feature>
<feature type="region of interest" description="Disordered" evidence="2">
    <location>
        <begin position="693"/>
        <end position="716"/>
    </location>
</feature>
<dbReference type="PANTHER" id="PTHR14058">
    <property type="entry name" value="AMYLOID BETA A4 PRECURSOR PROTEIN-BINDING FAMILY B"/>
    <property type="match status" value="1"/>
</dbReference>
<feature type="compositionally biased region" description="Basic and acidic residues" evidence="2">
    <location>
        <begin position="360"/>
        <end position="370"/>
    </location>
</feature>
<dbReference type="STRING" id="84645.A0A498MFX6"/>
<dbReference type="FunFam" id="2.30.29.30:FF:000034">
    <property type="entry name" value="amyloid beta A4 precursor protein-binding family B member 2"/>
    <property type="match status" value="1"/>
</dbReference>
<dbReference type="AlphaFoldDB" id="A0A498MFX6"/>
<reference evidence="4 5" key="1">
    <citation type="submission" date="2018-03" db="EMBL/GenBank/DDBJ databases">
        <title>Draft genome sequence of Rohu Carp (Labeo rohita).</title>
        <authorList>
            <person name="Das P."/>
            <person name="Kushwaha B."/>
            <person name="Joshi C.G."/>
            <person name="Kumar D."/>
            <person name="Nagpure N.S."/>
            <person name="Sahoo L."/>
            <person name="Das S.P."/>
            <person name="Bit A."/>
            <person name="Patnaik S."/>
            <person name="Meher P.K."/>
            <person name="Jayasankar P."/>
            <person name="Koringa P.G."/>
            <person name="Patel N.V."/>
            <person name="Hinsu A.T."/>
            <person name="Kumar R."/>
            <person name="Pandey M."/>
            <person name="Agarwal S."/>
            <person name="Srivastava S."/>
            <person name="Singh M."/>
            <person name="Iquebal M.A."/>
            <person name="Jaiswal S."/>
            <person name="Angadi U.B."/>
            <person name="Kumar N."/>
            <person name="Raza M."/>
            <person name="Shah T.M."/>
            <person name="Rai A."/>
            <person name="Jena J.K."/>
        </authorList>
    </citation>
    <scope>NUCLEOTIDE SEQUENCE [LARGE SCALE GENOMIC DNA]</scope>
    <source>
        <strain evidence="4">DASCIFA01</strain>
        <tissue evidence="4">Testis</tissue>
    </source>
</reference>
<evidence type="ECO:0000313" key="4">
    <source>
        <dbReference type="EMBL" id="RXN17866.1"/>
    </source>
</evidence>
<feature type="compositionally biased region" description="Basic and acidic residues" evidence="2">
    <location>
        <begin position="240"/>
        <end position="259"/>
    </location>
</feature>
<dbReference type="SUPFAM" id="SSF50729">
    <property type="entry name" value="PH domain-like"/>
    <property type="match status" value="2"/>
</dbReference>
<feature type="compositionally biased region" description="Basic and acidic residues" evidence="2">
    <location>
        <begin position="391"/>
        <end position="412"/>
    </location>
</feature>
<feature type="domain" description="PID" evidence="3">
    <location>
        <begin position="463"/>
        <end position="537"/>
    </location>
</feature>
<feature type="region of interest" description="Disordered" evidence="2">
    <location>
        <begin position="1"/>
        <end position="40"/>
    </location>
</feature>
<dbReference type="InterPro" id="IPR039576">
    <property type="entry name" value="APBB1/2/3"/>
</dbReference>
<protein>
    <submittedName>
        <fullName evidence="4">Amyloid beta A4-binding family B member 2-like isoform X1</fullName>
    </submittedName>
</protein>
<dbReference type="InterPro" id="IPR011993">
    <property type="entry name" value="PH-like_dom_sf"/>
</dbReference>
<evidence type="ECO:0000256" key="1">
    <source>
        <dbReference type="ARBA" id="ARBA00022737"/>
    </source>
</evidence>
<evidence type="ECO:0000259" key="3">
    <source>
        <dbReference type="PROSITE" id="PS01179"/>
    </source>
</evidence>
<feature type="compositionally biased region" description="Polar residues" evidence="2">
    <location>
        <begin position="11"/>
        <end position="40"/>
    </location>
</feature>
<name>A0A498MFX6_LABRO</name>
<feature type="compositionally biased region" description="Basic and acidic residues" evidence="2">
    <location>
        <begin position="280"/>
        <end position="298"/>
    </location>
</feature>
<dbReference type="Gene3D" id="2.30.29.30">
    <property type="entry name" value="Pleckstrin-homology domain (PH domain)/Phosphotyrosine-binding domain (PTB)"/>
    <property type="match status" value="2"/>
</dbReference>
<evidence type="ECO:0000313" key="5">
    <source>
        <dbReference type="Proteomes" id="UP000290572"/>
    </source>
</evidence>
<dbReference type="CDD" id="cd01271">
    <property type="entry name" value="PTB2_Fe65"/>
    <property type="match status" value="1"/>
</dbReference>
<dbReference type="SMART" id="SM00462">
    <property type="entry name" value="PTB"/>
    <property type="match status" value="2"/>
</dbReference>
<evidence type="ECO:0000256" key="2">
    <source>
        <dbReference type="SAM" id="MobiDB-lite"/>
    </source>
</evidence>
<dbReference type="GO" id="GO:0001540">
    <property type="term" value="F:amyloid-beta binding"/>
    <property type="evidence" value="ECO:0007669"/>
    <property type="project" value="InterPro"/>
</dbReference>
<feature type="region of interest" description="Disordered" evidence="2">
    <location>
        <begin position="81"/>
        <end position="105"/>
    </location>
</feature>
<dbReference type="Proteomes" id="UP000290572">
    <property type="component" value="Unassembled WGS sequence"/>
</dbReference>
<feature type="compositionally biased region" description="Acidic residues" evidence="2">
    <location>
        <begin position="224"/>
        <end position="234"/>
    </location>
</feature>
<dbReference type="PROSITE" id="PS01179">
    <property type="entry name" value="PID"/>
    <property type="match status" value="2"/>
</dbReference>
<dbReference type="GO" id="GO:0005634">
    <property type="term" value="C:nucleus"/>
    <property type="evidence" value="ECO:0007669"/>
    <property type="project" value="TreeGrafter"/>
</dbReference>
<dbReference type="InterPro" id="IPR006020">
    <property type="entry name" value="PTB/PI_dom"/>
</dbReference>
<accession>A0A498MFX6</accession>
<proteinExistence type="predicted"/>
<feature type="region of interest" description="Disordered" evidence="2">
    <location>
        <begin position="349"/>
        <end position="423"/>
    </location>
</feature>
<dbReference type="EMBL" id="QBIY01012737">
    <property type="protein sequence ID" value="RXN17866.1"/>
    <property type="molecule type" value="Genomic_DNA"/>
</dbReference>
<keyword evidence="5" id="KW-1185">Reference proteome</keyword>
<dbReference type="GO" id="GO:0005737">
    <property type="term" value="C:cytoplasm"/>
    <property type="evidence" value="ECO:0007669"/>
    <property type="project" value="TreeGrafter"/>
</dbReference>
<gene>
    <name evidence="4" type="ORF">ROHU_036978</name>
</gene>
<keyword evidence="1" id="KW-0677">Repeat</keyword>
<dbReference type="Pfam" id="PF00640">
    <property type="entry name" value="PID"/>
    <property type="match status" value="2"/>
</dbReference>